<gene>
    <name evidence="3" type="ORF">Gorai_012708</name>
</gene>
<protein>
    <recommendedName>
        <fullName evidence="2">RING-type domain-containing protein</fullName>
    </recommendedName>
</protein>
<name>A0A7J8Q2V6_GOSRA</name>
<dbReference type="InterPro" id="IPR013083">
    <property type="entry name" value="Znf_RING/FYVE/PHD"/>
</dbReference>
<dbReference type="InterPro" id="IPR027934">
    <property type="entry name" value="CES_Znf_RING"/>
</dbReference>
<sequence length="235" mass="26081">MDTKGRLVAGSHNRNEFVLINADEVARVTSVKELSGQICQICGDEIEISVDGEPFVACNECAFPVCRACYEYERREGNQACPQCKTRYKRIKGCPRVEGDEEEDGADDLENEFDIASHDRRDPHHIAAAMLSGRYNINHGSQPHVSGISTPAELDAASVAADIPLLTYGQEDVGISPDKHALIVPPFMSRGKRVHPMPMPDPSMTLPPRPMDPKKDLAVYGYGTVAWKERMEDWK</sequence>
<organism evidence="3 4">
    <name type="scientific">Gossypium raimondii</name>
    <name type="common">Peruvian cotton</name>
    <name type="synonym">Gossypium klotzschianum subsp. raimondii</name>
    <dbReference type="NCBI Taxonomy" id="29730"/>
    <lineage>
        <taxon>Eukaryota</taxon>
        <taxon>Viridiplantae</taxon>
        <taxon>Streptophyta</taxon>
        <taxon>Embryophyta</taxon>
        <taxon>Tracheophyta</taxon>
        <taxon>Spermatophyta</taxon>
        <taxon>Magnoliopsida</taxon>
        <taxon>eudicotyledons</taxon>
        <taxon>Gunneridae</taxon>
        <taxon>Pentapetalae</taxon>
        <taxon>rosids</taxon>
        <taxon>malvids</taxon>
        <taxon>Malvales</taxon>
        <taxon>Malvaceae</taxon>
        <taxon>Malvoideae</taxon>
        <taxon>Gossypium</taxon>
    </lineage>
</organism>
<comment type="caution">
    <text evidence="3">The sequence shown here is derived from an EMBL/GenBank/DDBJ whole genome shotgun (WGS) entry which is preliminary data.</text>
</comment>
<dbReference type="FunFam" id="3.30.40.10:FF:000031">
    <property type="entry name" value="Cellulose synthase"/>
    <property type="match status" value="1"/>
</dbReference>
<dbReference type="CDD" id="cd16617">
    <property type="entry name" value="mRING-HC-C4C4_CesA"/>
    <property type="match status" value="1"/>
</dbReference>
<proteinExistence type="predicted"/>
<dbReference type="Gene3D" id="3.30.40.10">
    <property type="entry name" value="Zinc/RING finger domain, C3HC4 (zinc finger)"/>
    <property type="match status" value="1"/>
</dbReference>
<feature type="non-terminal residue" evidence="3">
    <location>
        <position position="235"/>
    </location>
</feature>
<dbReference type="InterPro" id="IPR001841">
    <property type="entry name" value="Znf_RING"/>
</dbReference>
<dbReference type="PROSITE" id="PS50089">
    <property type="entry name" value="ZF_RING_2"/>
    <property type="match status" value="1"/>
</dbReference>
<dbReference type="EMBL" id="JABEZZ010000009">
    <property type="protein sequence ID" value="MBA0595859.1"/>
    <property type="molecule type" value="Genomic_DNA"/>
</dbReference>
<feature type="domain" description="RING-type" evidence="2">
    <location>
        <begin position="39"/>
        <end position="85"/>
    </location>
</feature>
<evidence type="ECO:0000256" key="1">
    <source>
        <dbReference type="PROSITE-ProRule" id="PRU00175"/>
    </source>
</evidence>
<accession>A0A7J8Q2V6</accession>
<evidence type="ECO:0000313" key="3">
    <source>
        <dbReference type="EMBL" id="MBA0595859.1"/>
    </source>
</evidence>
<dbReference type="SUPFAM" id="SSF57850">
    <property type="entry name" value="RING/U-box"/>
    <property type="match status" value="1"/>
</dbReference>
<dbReference type="Proteomes" id="UP000593578">
    <property type="component" value="Unassembled WGS sequence"/>
</dbReference>
<reference evidence="3 4" key="1">
    <citation type="journal article" date="2019" name="Genome Biol. Evol.">
        <title>Insights into the evolution of the New World diploid cottons (Gossypium, subgenus Houzingenia) based on genome sequencing.</title>
        <authorList>
            <person name="Grover C.E."/>
            <person name="Arick M.A. 2nd"/>
            <person name="Thrash A."/>
            <person name="Conover J.L."/>
            <person name="Sanders W.S."/>
            <person name="Peterson D.G."/>
            <person name="Frelichowski J.E."/>
            <person name="Scheffler J.A."/>
            <person name="Scheffler B.E."/>
            <person name="Wendel J.F."/>
        </authorList>
    </citation>
    <scope>NUCLEOTIDE SEQUENCE [LARGE SCALE GENOMIC DNA]</scope>
    <source>
        <strain evidence="3">8</strain>
        <tissue evidence="3">Leaf</tissue>
    </source>
</reference>
<keyword evidence="1" id="KW-0479">Metal-binding</keyword>
<evidence type="ECO:0000259" key="2">
    <source>
        <dbReference type="PROSITE" id="PS50089"/>
    </source>
</evidence>
<keyword evidence="1" id="KW-0863">Zinc-finger</keyword>
<keyword evidence="1" id="KW-0862">Zinc</keyword>
<dbReference type="GO" id="GO:0008270">
    <property type="term" value="F:zinc ion binding"/>
    <property type="evidence" value="ECO:0007669"/>
    <property type="project" value="UniProtKB-KW"/>
</dbReference>
<evidence type="ECO:0000313" key="4">
    <source>
        <dbReference type="Proteomes" id="UP000593578"/>
    </source>
</evidence>
<dbReference type="AlphaFoldDB" id="A0A7J8Q2V6"/>
<dbReference type="Pfam" id="PF14569">
    <property type="entry name" value="zf-UDP"/>
    <property type="match status" value="1"/>
</dbReference>